<keyword evidence="2" id="KW-1185">Reference proteome</keyword>
<protein>
    <submittedName>
        <fullName evidence="1">Uncharacterized protein</fullName>
    </submittedName>
</protein>
<sequence>MSIVSSLTSKVVQGSIQKLYTVFGVSIQHTGRLSYEHSFKLDQPTLFFHARAYPLSRVPLGISWVLRAHLILNCFLFIPIDILQLITSDQSFNNGVYPMMPS</sequence>
<evidence type="ECO:0000313" key="2">
    <source>
        <dbReference type="Proteomes" id="UP000324748"/>
    </source>
</evidence>
<name>A0A5B0QFA5_PUCGR</name>
<comment type="caution">
    <text evidence="1">The sequence shown here is derived from an EMBL/GenBank/DDBJ whole genome shotgun (WGS) entry which is preliminary data.</text>
</comment>
<reference evidence="1 2" key="1">
    <citation type="submission" date="2019-05" db="EMBL/GenBank/DDBJ databases">
        <title>Emergence of the Ug99 lineage of the wheat stem rust pathogen through somatic hybridization.</title>
        <authorList>
            <person name="Li F."/>
            <person name="Upadhyaya N.M."/>
            <person name="Sperschneider J."/>
            <person name="Matny O."/>
            <person name="Nguyen-Phuc H."/>
            <person name="Mago R."/>
            <person name="Raley C."/>
            <person name="Miller M.E."/>
            <person name="Silverstein K.A.T."/>
            <person name="Henningsen E."/>
            <person name="Hirsch C.D."/>
            <person name="Visser B."/>
            <person name="Pretorius Z.A."/>
            <person name="Steffenson B.J."/>
            <person name="Schwessinger B."/>
            <person name="Dodds P.N."/>
            <person name="Figueroa M."/>
        </authorList>
    </citation>
    <scope>NUCLEOTIDE SEQUENCE [LARGE SCALE GENOMIC DNA]</scope>
    <source>
        <strain evidence="1">21-0</strain>
    </source>
</reference>
<gene>
    <name evidence="1" type="ORF">PGT21_015118</name>
</gene>
<dbReference type="AlphaFoldDB" id="A0A5B0QFA5"/>
<proteinExistence type="predicted"/>
<accession>A0A5B0QFA5</accession>
<evidence type="ECO:0000313" key="1">
    <source>
        <dbReference type="EMBL" id="KAA1111906.1"/>
    </source>
</evidence>
<dbReference type="EMBL" id="VSWC01000016">
    <property type="protein sequence ID" value="KAA1111906.1"/>
    <property type="molecule type" value="Genomic_DNA"/>
</dbReference>
<dbReference type="Proteomes" id="UP000324748">
    <property type="component" value="Unassembled WGS sequence"/>
</dbReference>
<organism evidence="1 2">
    <name type="scientific">Puccinia graminis f. sp. tritici</name>
    <dbReference type="NCBI Taxonomy" id="56615"/>
    <lineage>
        <taxon>Eukaryota</taxon>
        <taxon>Fungi</taxon>
        <taxon>Dikarya</taxon>
        <taxon>Basidiomycota</taxon>
        <taxon>Pucciniomycotina</taxon>
        <taxon>Pucciniomycetes</taxon>
        <taxon>Pucciniales</taxon>
        <taxon>Pucciniaceae</taxon>
        <taxon>Puccinia</taxon>
    </lineage>
</organism>